<name>A0ABU2GJZ1_9EURY</name>
<proteinExistence type="predicted"/>
<dbReference type="PANTHER" id="PTHR37017:SF11">
    <property type="entry name" value="ESTERASE_LIPASE_THIOESTERASE DOMAIN-CONTAINING PROTEIN"/>
    <property type="match status" value="1"/>
</dbReference>
<evidence type="ECO:0000313" key="3">
    <source>
        <dbReference type="Proteomes" id="UP001257060"/>
    </source>
</evidence>
<gene>
    <name evidence="2" type="ORF">NDI76_20370</name>
</gene>
<dbReference type="InterPro" id="IPR029058">
    <property type="entry name" value="AB_hydrolase_fold"/>
</dbReference>
<protein>
    <submittedName>
        <fullName evidence="2">Alpha/beta hydrolase</fullName>
    </submittedName>
</protein>
<organism evidence="2 3">
    <name type="scientific">Halogeometricum salsisoli</name>
    <dbReference type="NCBI Taxonomy" id="2950536"/>
    <lineage>
        <taxon>Archaea</taxon>
        <taxon>Methanobacteriati</taxon>
        <taxon>Methanobacteriota</taxon>
        <taxon>Stenosarchaea group</taxon>
        <taxon>Halobacteria</taxon>
        <taxon>Halobacteriales</taxon>
        <taxon>Haloferacaceae</taxon>
        <taxon>Halogeometricum</taxon>
    </lineage>
</organism>
<reference evidence="2 3" key="1">
    <citation type="submission" date="2022-06" db="EMBL/GenBank/DDBJ databases">
        <title>Halogeometricum sp. a new haloarchaeum isolate from saline soil.</title>
        <authorList>
            <person name="Strakova D."/>
            <person name="Galisteo C."/>
            <person name="Sanchez-Porro C."/>
            <person name="Ventosa A."/>
        </authorList>
    </citation>
    <scope>NUCLEOTIDE SEQUENCE [LARGE SCALE GENOMIC DNA]</scope>
    <source>
        <strain evidence="2 3">S1BR25-6</strain>
    </source>
</reference>
<dbReference type="EMBL" id="JAMQOP010000005">
    <property type="protein sequence ID" value="MDS0301095.1"/>
    <property type="molecule type" value="Genomic_DNA"/>
</dbReference>
<dbReference type="Gene3D" id="3.40.50.1820">
    <property type="entry name" value="alpha/beta hydrolase"/>
    <property type="match status" value="1"/>
</dbReference>
<dbReference type="GO" id="GO:0016787">
    <property type="term" value="F:hydrolase activity"/>
    <property type="evidence" value="ECO:0007669"/>
    <property type="project" value="UniProtKB-KW"/>
</dbReference>
<keyword evidence="3" id="KW-1185">Reference proteome</keyword>
<dbReference type="Pfam" id="PF12697">
    <property type="entry name" value="Abhydrolase_6"/>
    <property type="match status" value="1"/>
</dbReference>
<dbReference type="InterPro" id="IPR000073">
    <property type="entry name" value="AB_hydrolase_1"/>
</dbReference>
<comment type="caution">
    <text evidence="2">The sequence shown here is derived from an EMBL/GenBank/DDBJ whole genome shotgun (WGS) entry which is preliminary data.</text>
</comment>
<evidence type="ECO:0000259" key="1">
    <source>
        <dbReference type="Pfam" id="PF12697"/>
    </source>
</evidence>
<sequence length="242" mass="26855">MSAPTDSSEDVGFVLVHGAGFDVWIWEELVSRMQAPTLSARFPAREADQSARDDLRLADYSEAVTEQVEEWDTSRVILVAHSIGGAVCMEVASRLVNRLTGFVGLSAGIPEPGQSFLSCFPFHQRVVQQAILRFAGTRPPERIIRGSLCAELTDEQADRVVTEFVPESRYLYTDPVDGIIPDVERQYIQTGTDESITPDQQAKMAVTLETDDVVTLNTGHLPMLSRPDELASVLEEFRTRIE</sequence>
<feature type="domain" description="AB hydrolase-1" evidence="1">
    <location>
        <begin position="13"/>
        <end position="232"/>
    </location>
</feature>
<keyword evidence="2" id="KW-0378">Hydrolase</keyword>
<dbReference type="InterPro" id="IPR052897">
    <property type="entry name" value="Sec-Metab_Biosynth_Hydrolase"/>
</dbReference>
<evidence type="ECO:0000313" key="2">
    <source>
        <dbReference type="EMBL" id="MDS0301095.1"/>
    </source>
</evidence>
<accession>A0ABU2GJZ1</accession>
<dbReference type="Proteomes" id="UP001257060">
    <property type="component" value="Unassembled WGS sequence"/>
</dbReference>
<dbReference type="SUPFAM" id="SSF53474">
    <property type="entry name" value="alpha/beta-Hydrolases"/>
    <property type="match status" value="1"/>
</dbReference>
<dbReference type="PANTHER" id="PTHR37017">
    <property type="entry name" value="AB HYDROLASE-1 DOMAIN-CONTAINING PROTEIN-RELATED"/>
    <property type="match status" value="1"/>
</dbReference>
<dbReference type="RefSeq" id="WP_310926015.1">
    <property type="nucleotide sequence ID" value="NZ_JAMQOP010000005.1"/>
</dbReference>